<name>A0A9D1SB23_9PROT</name>
<proteinExistence type="predicted"/>
<evidence type="ECO:0000313" key="2">
    <source>
        <dbReference type="Proteomes" id="UP000824107"/>
    </source>
</evidence>
<organism evidence="1 2">
    <name type="scientific">Candidatus Scatocola faecipullorum</name>
    <dbReference type="NCBI Taxonomy" id="2840917"/>
    <lineage>
        <taxon>Bacteria</taxon>
        <taxon>Pseudomonadati</taxon>
        <taxon>Pseudomonadota</taxon>
        <taxon>Alphaproteobacteria</taxon>
        <taxon>Rhodospirillales</taxon>
        <taxon>Rhodospirillaceae</taxon>
        <taxon>Rhodospirillaceae incertae sedis</taxon>
        <taxon>Candidatus Scatocola</taxon>
    </lineage>
</organism>
<evidence type="ECO:0000313" key="1">
    <source>
        <dbReference type="EMBL" id="HIU53137.1"/>
    </source>
</evidence>
<sequence length="244" mass="27066">MKIKSLYSKLFQKISKKAKAEPTTEKEKPAPINPDEDFEIHNYGEGLNLGKKALLTSPERVKAFVGGISKGITFNSNPKLVYTELTADGQPDHPAWLFDINGKSGTYQMYIDIFPKRGGACAYNCVGFSSGHFKQIPVEDNLKIKDMSSMKRTRVTPEPSLGQDTFSEETFDGEVKVYATKGGRLECIGSSLAEYHEYVSSIGDVTLFKTGPERFIAKKTALPENKSTSVKPEILLNNIKTNIR</sequence>
<dbReference type="Proteomes" id="UP000824107">
    <property type="component" value="Unassembled WGS sequence"/>
</dbReference>
<comment type="caution">
    <text evidence="1">The sequence shown here is derived from an EMBL/GenBank/DDBJ whole genome shotgun (WGS) entry which is preliminary data.</text>
</comment>
<dbReference type="AlphaFoldDB" id="A0A9D1SB23"/>
<reference evidence="1" key="2">
    <citation type="journal article" date="2021" name="PeerJ">
        <title>Extensive microbial diversity within the chicken gut microbiome revealed by metagenomics and culture.</title>
        <authorList>
            <person name="Gilroy R."/>
            <person name="Ravi A."/>
            <person name="Getino M."/>
            <person name="Pursley I."/>
            <person name="Horton D.L."/>
            <person name="Alikhan N.F."/>
            <person name="Baker D."/>
            <person name="Gharbi K."/>
            <person name="Hall N."/>
            <person name="Watson M."/>
            <person name="Adriaenssens E.M."/>
            <person name="Foster-Nyarko E."/>
            <person name="Jarju S."/>
            <person name="Secka A."/>
            <person name="Antonio M."/>
            <person name="Oren A."/>
            <person name="Chaudhuri R.R."/>
            <person name="La Ragione R."/>
            <person name="Hildebrand F."/>
            <person name="Pallen M.J."/>
        </authorList>
    </citation>
    <scope>NUCLEOTIDE SEQUENCE</scope>
    <source>
        <strain evidence="1">ChiW3-316</strain>
    </source>
</reference>
<dbReference type="EMBL" id="DVNC01000026">
    <property type="protein sequence ID" value="HIU53137.1"/>
    <property type="molecule type" value="Genomic_DNA"/>
</dbReference>
<accession>A0A9D1SB23</accession>
<reference evidence="1" key="1">
    <citation type="submission" date="2020-10" db="EMBL/GenBank/DDBJ databases">
        <authorList>
            <person name="Gilroy R."/>
        </authorList>
    </citation>
    <scope>NUCLEOTIDE SEQUENCE</scope>
    <source>
        <strain evidence="1">ChiW3-316</strain>
    </source>
</reference>
<gene>
    <name evidence="1" type="ORF">IAD20_03545</name>
</gene>
<protein>
    <submittedName>
        <fullName evidence="1">Uncharacterized protein</fullName>
    </submittedName>
</protein>